<dbReference type="RefSeq" id="WP_060245545.1">
    <property type="nucleotide sequence ID" value="NZ_CADFDQ010000045.1"/>
</dbReference>
<dbReference type="OrthoDB" id="8594232at2"/>
<dbReference type="Proteomes" id="UP000062912">
    <property type="component" value="Unassembled WGS sequence"/>
</dbReference>
<protein>
    <recommendedName>
        <fullName evidence="3">PAAR repeat-containing protein</fullName>
    </recommendedName>
</protein>
<comment type="caution">
    <text evidence="1">The sequence shown here is derived from an EMBL/GenBank/DDBJ whole genome shotgun (WGS) entry which is preliminary data.</text>
</comment>
<evidence type="ECO:0008006" key="3">
    <source>
        <dbReference type="Google" id="ProtNLM"/>
    </source>
</evidence>
<evidence type="ECO:0000313" key="1">
    <source>
        <dbReference type="EMBL" id="KWF22831.1"/>
    </source>
</evidence>
<dbReference type="CDD" id="cd14744">
    <property type="entry name" value="PAAR_CT_2"/>
    <property type="match status" value="1"/>
</dbReference>
<dbReference type="EMBL" id="LPJR01000067">
    <property type="protein sequence ID" value="KWF22831.1"/>
    <property type="molecule type" value="Genomic_DNA"/>
</dbReference>
<dbReference type="AlphaFoldDB" id="A0A132EBC6"/>
<gene>
    <name evidence="1" type="ORF">WT56_01470</name>
</gene>
<dbReference type="InterPro" id="IPR008727">
    <property type="entry name" value="PAAR_motif"/>
</dbReference>
<accession>A0A132EBC6</accession>
<reference evidence="1 2" key="1">
    <citation type="submission" date="2015-11" db="EMBL/GenBank/DDBJ databases">
        <title>Expanding the genomic diversity of Burkholderia species for the development of highly accurate diagnostics.</title>
        <authorList>
            <person name="Sahl J."/>
            <person name="Keim P."/>
            <person name="Wagner D."/>
        </authorList>
    </citation>
    <scope>NUCLEOTIDE SEQUENCE [LARGE SCALE GENOMIC DNA]</scope>
    <source>
        <strain evidence="1 2">MSMB368WGS</strain>
    </source>
</reference>
<sequence length="95" mass="9954">MRRYDIVKGDTTTVAGIVQGGDGADLIGGREQAYEHDPVWCPVCKTVGKIACAGPRISTTGPDGRQAALSDDLCMCACPTPPKLVASQSVSYIEI</sequence>
<proteinExistence type="predicted"/>
<organism evidence="1 2">
    <name type="scientific">Burkholderia pseudomultivorans</name>
    <dbReference type="NCBI Taxonomy" id="1207504"/>
    <lineage>
        <taxon>Bacteria</taxon>
        <taxon>Pseudomonadati</taxon>
        <taxon>Pseudomonadota</taxon>
        <taxon>Betaproteobacteria</taxon>
        <taxon>Burkholderiales</taxon>
        <taxon>Burkholderiaceae</taxon>
        <taxon>Burkholderia</taxon>
        <taxon>Burkholderia cepacia complex</taxon>
    </lineage>
</organism>
<dbReference type="Pfam" id="PF05488">
    <property type="entry name" value="PAAR_motif"/>
    <property type="match status" value="1"/>
</dbReference>
<evidence type="ECO:0000313" key="2">
    <source>
        <dbReference type="Proteomes" id="UP000062912"/>
    </source>
</evidence>
<name>A0A132EBC6_9BURK</name>